<accession>A0A6J5KFN4</accession>
<evidence type="ECO:0008006" key="3">
    <source>
        <dbReference type="Google" id="ProtNLM"/>
    </source>
</evidence>
<dbReference type="Proteomes" id="UP000494102">
    <property type="component" value="Unassembled WGS sequence"/>
</dbReference>
<proteinExistence type="predicted"/>
<dbReference type="AlphaFoldDB" id="A0A6J5KFN4"/>
<evidence type="ECO:0000313" key="2">
    <source>
        <dbReference type="Proteomes" id="UP000494102"/>
    </source>
</evidence>
<name>A0A6J5KFN4_9BURK</name>
<reference evidence="1 2" key="1">
    <citation type="submission" date="2020-04" db="EMBL/GenBank/DDBJ databases">
        <authorList>
            <person name="De Canck E."/>
        </authorList>
    </citation>
    <scope>NUCLEOTIDE SEQUENCE [LARGE SCALE GENOMIC DNA]</scope>
    <source>
        <strain evidence="1 2">LMG 9964</strain>
    </source>
</reference>
<protein>
    <recommendedName>
        <fullName evidence="3">Transposase</fullName>
    </recommendedName>
</protein>
<organism evidence="1 2">
    <name type="scientific">Paraburkholderia phenoliruptrix</name>
    <dbReference type="NCBI Taxonomy" id="252970"/>
    <lineage>
        <taxon>Bacteria</taxon>
        <taxon>Pseudomonadati</taxon>
        <taxon>Pseudomonadota</taxon>
        <taxon>Betaproteobacteria</taxon>
        <taxon>Burkholderiales</taxon>
        <taxon>Burkholderiaceae</taxon>
        <taxon>Paraburkholderia</taxon>
    </lineage>
</organism>
<evidence type="ECO:0000313" key="1">
    <source>
        <dbReference type="EMBL" id="CAB4052638.1"/>
    </source>
</evidence>
<gene>
    <name evidence="1" type="ORF">LMG9964_06328</name>
</gene>
<dbReference type="EMBL" id="CADILN010000016">
    <property type="protein sequence ID" value="CAB4052638.1"/>
    <property type="molecule type" value="Genomic_DNA"/>
</dbReference>
<sequence length="69" mass="8104">MVTRIFVPCWVQGARAVMRFVNRRDDRRSRWIKYVKQRRRVSVAAVALANEMARIAWAILTSNDNVKAK</sequence>